<reference evidence="3" key="1">
    <citation type="journal article" date="2023" name="G3 (Bethesda)">
        <title>Whole genome assembly and annotation of the endangered Caribbean coral Acropora cervicornis.</title>
        <authorList>
            <person name="Selwyn J.D."/>
            <person name="Vollmer S.V."/>
        </authorList>
    </citation>
    <scope>NUCLEOTIDE SEQUENCE</scope>
    <source>
        <strain evidence="3">K2</strain>
    </source>
</reference>
<evidence type="ECO:0000313" key="4">
    <source>
        <dbReference type="Proteomes" id="UP001249851"/>
    </source>
</evidence>
<dbReference type="InterPro" id="IPR000477">
    <property type="entry name" value="RT_dom"/>
</dbReference>
<dbReference type="PANTHER" id="PTHR33332">
    <property type="entry name" value="REVERSE TRANSCRIPTASE DOMAIN-CONTAINING PROTEIN"/>
    <property type="match status" value="1"/>
</dbReference>
<evidence type="ECO:0000259" key="2">
    <source>
        <dbReference type="PROSITE" id="PS50878"/>
    </source>
</evidence>
<dbReference type="EMBL" id="JARQWQ010000008">
    <property type="protein sequence ID" value="KAK2570140.1"/>
    <property type="molecule type" value="Genomic_DNA"/>
</dbReference>
<dbReference type="SUPFAM" id="SSF56672">
    <property type="entry name" value="DNA/RNA polymerases"/>
    <property type="match status" value="1"/>
</dbReference>
<keyword evidence="3" id="KW-0808">Transferase</keyword>
<gene>
    <name evidence="3" type="ORF">P5673_004897</name>
</gene>
<accession>A0AAD9VDQ1</accession>
<evidence type="ECO:0000256" key="1">
    <source>
        <dbReference type="SAM" id="MobiDB-lite"/>
    </source>
</evidence>
<feature type="domain" description="Reverse transcriptase" evidence="2">
    <location>
        <begin position="257"/>
        <end position="541"/>
    </location>
</feature>
<comment type="caution">
    <text evidence="3">The sequence shown here is derived from an EMBL/GenBank/DDBJ whole genome shotgun (WGS) entry which is preliminary data.</text>
</comment>
<dbReference type="GO" id="GO:0003964">
    <property type="term" value="F:RNA-directed DNA polymerase activity"/>
    <property type="evidence" value="ECO:0007669"/>
    <property type="project" value="UniProtKB-KW"/>
</dbReference>
<organism evidence="3 4">
    <name type="scientific">Acropora cervicornis</name>
    <name type="common">Staghorn coral</name>
    <dbReference type="NCBI Taxonomy" id="6130"/>
    <lineage>
        <taxon>Eukaryota</taxon>
        <taxon>Metazoa</taxon>
        <taxon>Cnidaria</taxon>
        <taxon>Anthozoa</taxon>
        <taxon>Hexacorallia</taxon>
        <taxon>Scleractinia</taxon>
        <taxon>Astrocoeniina</taxon>
        <taxon>Acroporidae</taxon>
        <taxon>Acropora</taxon>
    </lineage>
</organism>
<keyword evidence="4" id="KW-1185">Reference proteome</keyword>
<protein>
    <submittedName>
        <fullName evidence="3">RNA-directed DNA polymerase from transposon BS</fullName>
    </submittedName>
</protein>
<proteinExistence type="predicted"/>
<dbReference type="Pfam" id="PF00078">
    <property type="entry name" value="RVT_1"/>
    <property type="match status" value="1"/>
</dbReference>
<sequence length="663" mass="75189">MGCVDWPLNGSRAIFARGYKAPWDPAFIFDDPDDVVDGWYDTFQDVVDRFLPLKDKQVKHQFQPKWFNNHIVDGFEERDKLLNKAKKCGSDHDWLNYRRAKNYVTNLIKQTKQKYFKTKFTENKHNSRKLWNLIKCLSGNDGPEHKLQQLAEESEIIANKDDIAEILNCFFVDQQKHLTSQFGLNNDSSTGARPPPPPSLSQVSGTFNIPQISRDKVVNLLLSIPVYKATGNDGVSAKLLRSAAPAITDSLCKLINFCIDKQTFPTKWKVGKVTPIYKGQGNRDDKNNYRPIAVLPILSKLLEKHICDHLCDFLEENTLLHRFQSGFRKFHSTETALIRLVDQLLFDLDKNRASGQVFIDYKKAFDLIDHGLLLEKLKAYGVRDNELELLRSYLSGRTQYVHINGCYSSSRSVSAGVPQGSILGPILFLLFINDLPSVAQHSTVDISADDTTLTSSSDVTNGLTAMSSALQQDLDDVSRWSAANKMVDSQKLLGVTIDKHLSFDVHVKELCKKLSQRIAVLRKIRRFIPSEQHILYYNAMIKQVMLYRSTIWSNCSADNLTRILKLQKRAARVILGTDTRSNSVNLFNKLGGLPFYDEAKVNKCSLALKRLQGNCPSYMYDLLKCKADLHTCSTQYSALKLVCPRYNRESEGGRTLSVSATRL</sequence>
<dbReference type="PROSITE" id="PS50878">
    <property type="entry name" value="RT_POL"/>
    <property type="match status" value="1"/>
</dbReference>
<keyword evidence="3" id="KW-0548">Nucleotidyltransferase</keyword>
<reference evidence="3" key="2">
    <citation type="journal article" date="2023" name="Science">
        <title>Genomic signatures of disease resistance in endangered staghorn corals.</title>
        <authorList>
            <person name="Vollmer S.V."/>
            <person name="Selwyn J.D."/>
            <person name="Despard B.A."/>
            <person name="Roesel C.L."/>
        </authorList>
    </citation>
    <scope>NUCLEOTIDE SEQUENCE</scope>
    <source>
        <strain evidence="3">K2</strain>
    </source>
</reference>
<evidence type="ECO:0000313" key="3">
    <source>
        <dbReference type="EMBL" id="KAK2570140.1"/>
    </source>
</evidence>
<dbReference type="AlphaFoldDB" id="A0AAD9VDQ1"/>
<keyword evidence="3" id="KW-0695">RNA-directed DNA polymerase</keyword>
<name>A0AAD9VDQ1_ACRCE</name>
<feature type="region of interest" description="Disordered" evidence="1">
    <location>
        <begin position="183"/>
        <end position="202"/>
    </location>
</feature>
<dbReference type="Proteomes" id="UP001249851">
    <property type="component" value="Unassembled WGS sequence"/>
</dbReference>
<dbReference type="CDD" id="cd01650">
    <property type="entry name" value="RT_nLTR_like"/>
    <property type="match status" value="1"/>
</dbReference>
<dbReference type="InterPro" id="IPR043502">
    <property type="entry name" value="DNA/RNA_pol_sf"/>
</dbReference>